<evidence type="ECO:0000256" key="7">
    <source>
        <dbReference type="ARBA" id="ARBA00023004"/>
    </source>
</evidence>
<sequence length="779" mass="84891">MSSTEWAQAALQSFDAVVSATEGFRSRAGQRLMAEQVARTFSSATLGKVDEESGEPAPTRSIAVIQAGTGVGKSLAYCAPAIALALARGTRVLISTATVALQEQLVNKDLPALAALMPQPFKFALAKGRGRYVCKLKLDRLAGHGEAEEEGEDDLFAEEEAAARAKRPRHETEARIQFYSTMAQTLAKGAWDGDRDSLDTPPEPEVWSPVAAEGASCTGKHCPAFSQCTYYDKRKELVGAQVIVANHDLLLSSLGARVLPELDNCLLVLDEAHHLPSTALDQFACSMDLSRITWVERLASRGLRIGALLEVEEIADIPKHSAQLRQTLQDLARIVMDVYGEQLKGFSGRIERQVGAADRDGLQGAKHSHSGRYGEHLQRGRPPEPADAHGARIRAENPLRQPSAWGPARVRVPRGELPEQLIAPLGLLAASAEGFLDALRAISKALRAEMRDKPDEAKRLSTLYAQIGMLAPRLEELHATAQLLLQDAPEGADHTFVPAAKWFTLEVDGDFIVVKAHASPILPGTTLRSHLWSAVRGAVLTSATLTSCGHFDFFLREAGLHGDEATTTLEVPSPFNYAAQGTLIAAETRADPKNAAQFTTEMVEALLHDIACVEYGALVLFTSREQMRQAVDALPTAMRSVVLVQNALPRTQLLRRHRERVDNGEPSVIFGMQSFGEGLDLPGRLCESVFITKLPFAPPDDPVGEARAEWLRAVGRDPFSELVVPATAIRLAQWVGRAIRTEEDMAHVYCYDKRLTRTSYGQRLLKGLPPFALEQRAPL</sequence>
<dbReference type="InterPro" id="IPR010614">
    <property type="entry name" value="RAD3-like_helicase_DEAD"/>
</dbReference>
<dbReference type="PANTHER" id="PTHR11472:SF59">
    <property type="entry name" value="ATP-DEPENDENT DNA HELICASE DING"/>
    <property type="match status" value="1"/>
</dbReference>
<dbReference type="GO" id="GO:0005524">
    <property type="term" value="F:ATP binding"/>
    <property type="evidence" value="ECO:0007669"/>
    <property type="project" value="UniProtKB-UniRule"/>
</dbReference>
<evidence type="ECO:0000256" key="3">
    <source>
        <dbReference type="ARBA" id="ARBA00022741"/>
    </source>
</evidence>
<evidence type="ECO:0000256" key="5">
    <source>
        <dbReference type="ARBA" id="ARBA00022806"/>
    </source>
</evidence>
<dbReference type="EMBL" id="VFPV01000002">
    <property type="protein sequence ID" value="TQN02982.1"/>
    <property type="molecule type" value="Genomic_DNA"/>
</dbReference>
<evidence type="ECO:0000256" key="2">
    <source>
        <dbReference type="ARBA" id="ARBA00022723"/>
    </source>
</evidence>
<dbReference type="Proteomes" id="UP000316993">
    <property type="component" value="Unassembled WGS sequence"/>
</dbReference>
<keyword evidence="4 11" id="KW-0378">Hydrolase</keyword>
<name>A0A543L6L3_9BURK</name>
<dbReference type="AlphaFoldDB" id="A0A543L6L3"/>
<dbReference type="GO" id="GO:0051539">
    <property type="term" value="F:4 iron, 4 sulfur cluster binding"/>
    <property type="evidence" value="ECO:0007669"/>
    <property type="project" value="UniProtKB-UniRule"/>
</dbReference>
<keyword evidence="10 11" id="KW-0413">Isomerase</keyword>
<dbReference type="GO" id="GO:0009432">
    <property type="term" value="P:SOS response"/>
    <property type="evidence" value="ECO:0007669"/>
    <property type="project" value="TreeGrafter"/>
</dbReference>
<comment type="catalytic activity">
    <reaction evidence="11">
        <text>ATP + H2O = ADP + phosphate + H(+)</text>
        <dbReference type="Rhea" id="RHEA:13065"/>
        <dbReference type="ChEBI" id="CHEBI:15377"/>
        <dbReference type="ChEBI" id="CHEBI:15378"/>
        <dbReference type="ChEBI" id="CHEBI:30616"/>
        <dbReference type="ChEBI" id="CHEBI:43474"/>
        <dbReference type="ChEBI" id="CHEBI:456216"/>
        <dbReference type="EC" id="5.6.2.3"/>
    </reaction>
</comment>
<keyword evidence="3 11" id="KW-0547">Nucleotide-binding</keyword>
<proteinExistence type="inferred from homology"/>
<dbReference type="Gene3D" id="3.40.50.300">
    <property type="entry name" value="P-loop containing nucleotide triphosphate hydrolases"/>
    <property type="match status" value="2"/>
</dbReference>
<dbReference type="GO" id="GO:0033677">
    <property type="term" value="F:DNA/RNA helicase activity"/>
    <property type="evidence" value="ECO:0007669"/>
    <property type="project" value="TreeGrafter"/>
</dbReference>
<dbReference type="SUPFAM" id="SSF52540">
    <property type="entry name" value="P-loop containing nucleoside triphosphate hydrolases"/>
    <property type="match status" value="1"/>
</dbReference>
<evidence type="ECO:0000256" key="4">
    <source>
        <dbReference type="ARBA" id="ARBA00022801"/>
    </source>
</evidence>
<organism evidence="14 15">
    <name type="scientific">Acidovorax temperans</name>
    <dbReference type="NCBI Taxonomy" id="80878"/>
    <lineage>
        <taxon>Bacteria</taxon>
        <taxon>Pseudomonadati</taxon>
        <taxon>Pseudomonadota</taxon>
        <taxon>Betaproteobacteria</taxon>
        <taxon>Burkholderiales</taxon>
        <taxon>Comamonadaceae</taxon>
        <taxon>Acidovorax</taxon>
    </lineage>
</organism>
<dbReference type="NCBIfam" id="NF008729">
    <property type="entry name" value="PRK11747.1"/>
    <property type="match status" value="1"/>
</dbReference>
<dbReference type="InterPro" id="IPR027417">
    <property type="entry name" value="P-loop_NTPase"/>
</dbReference>
<evidence type="ECO:0000313" key="15">
    <source>
        <dbReference type="Proteomes" id="UP000316993"/>
    </source>
</evidence>
<evidence type="ECO:0000259" key="13">
    <source>
        <dbReference type="PROSITE" id="PS51193"/>
    </source>
</evidence>
<dbReference type="Pfam" id="PF13307">
    <property type="entry name" value="Helicase_C_2"/>
    <property type="match status" value="1"/>
</dbReference>
<evidence type="ECO:0000256" key="9">
    <source>
        <dbReference type="ARBA" id="ARBA00023125"/>
    </source>
</evidence>
<evidence type="ECO:0000256" key="11">
    <source>
        <dbReference type="HAMAP-Rule" id="MF_02205"/>
    </source>
</evidence>
<dbReference type="InterPro" id="IPR006555">
    <property type="entry name" value="ATP-dep_Helicase_C"/>
</dbReference>
<dbReference type="GO" id="GO:0003677">
    <property type="term" value="F:DNA binding"/>
    <property type="evidence" value="ECO:0007669"/>
    <property type="project" value="UniProtKB-UniRule"/>
</dbReference>
<reference evidence="14 15" key="1">
    <citation type="submission" date="2019-06" db="EMBL/GenBank/DDBJ databases">
        <title>Genomic Encyclopedia of Archaeal and Bacterial Type Strains, Phase II (KMG-II): from individual species to whole genera.</title>
        <authorList>
            <person name="Goeker M."/>
        </authorList>
    </citation>
    <scope>NUCLEOTIDE SEQUENCE [LARGE SCALE GENOMIC DNA]</scope>
    <source>
        <strain evidence="14 15">DSM 7270</strain>
    </source>
</reference>
<dbReference type="SMART" id="SM00487">
    <property type="entry name" value="DEXDc"/>
    <property type="match status" value="1"/>
</dbReference>
<feature type="domain" description="Helicase ATP-binding" evidence="13">
    <location>
        <begin position="16"/>
        <end position="328"/>
    </location>
</feature>
<evidence type="ECO:0000256" key="12">
    <source>
        <dbReference type="SAM" id="MobiDB-lite"/>
    </source>
</evidence>
<keyword evidence="1 11" id="KW-0004">4Fe-4S</keyword>
<dbReference type="SMART" id="SM00491">
    <property type="entry name" value="HELICc2"/>
    <property type="match status" value="1"/>
</dbReference>
<feature type="compositionally biased region" description="Basic and acidic residues" evidence="12">
    <location>
        <begin position="372"/>
        <end position="389"/>
    </location>
</feature>
<dbReference type="HAMAP" id="MF_02205">
    <property type="entry name" value="DinG_proteobact"/>
    <property type="match status" value="1"/>
</dbReference>
<dbReference type="InterPro" id="IPR014013">
    <property type="entry name" value="Helic_SF1/SF2_ATP-bd_DinG/Rad3"/>
</dbReference>
<comment type="caution">
    <text evidence="14">The sequence shown here is derived from an EMBL/GenBank/DDBJ whole genome shotgun (WGS) entry which is preliminary data.</text>
</comment>
<accession>A0A543L6L3</accession>
<keyword evidence="2 11" id="KW-0479">Metal-binding</keyword>
<dbReference type="InterPro" id="IPR045028">
    <property type="entry name" value="DinG/Rad3-like"/>
</dbReference>
<evidence type="ECO:0000313" key="14">
    <source>
        <dbReference type="EMBL" id="TQN02982.1"/>
    </source>
</evidence>
<dbReference type="Pfam" id="PF06733">
    <property type="entry name" value="DEAD_2"/>
    <property type="match status" value="1"/>
</dbReference>
<dbReference type="InterPro" id="IPR014001">
    <property type="entry name" value="Helicase_ATP-bd"/>
</dbReference>
<comment type="function">
    <text evidence="11">DNA-dependent ATPase and 5'-3' DNA helicase. Unwinds D-loops, R-loops, forked DNA and G-quadruplex DNA.</text>
</comment>
<comment type="similarity">
    <text evidence="11">Belongs to the helicase family. DinG subfamily. Type 1 sub-subfamily.</text>
</comment>
<keyword evidence="9 11" id="KW-0238">DNA-binding</keyword>
<evidence type="ECO:0000256" key="6">
    <source>
        <dbReference type="ARBA" id="ARBA00022840"/>
    </source>
</evidence>
<feature type="binding site" evidence="11">
    <location>
        <position position="217"/>
    </location>
    <ligand>
        <name>[4Fe-4S] cluster</name>
        <dbReference type="ChEBI" id="CHEBI:49883"/>
    </ligand>
</feature>
<keyword evidence="7 11" id="KW-0408">Iron</keyword>
<feature type="binding site" evidence="11">
    <location>
        <position position="228"/>
    </location>
    <ligand>
        <name>[4Fe-4S] cluster</name>
        <dbReference type="ChEBI" id="CHEBI:49883"/>
    </ligand>
</feature>
<protein>
    <recommendedName>
        <fullName evidence="11">ATP-dependent DNA helicase DinG</fullName>
        <ecNumber evidence="11">5.6.2.3</ecNumber>
    </recommendedName>
    <alternativeName>
        <fullName evidence="11">DNA 5'-3' helicase DinG</fullName>
    </alternativeName>
</protein>
<dbReference type="PROSITE" id="PS51193">
    <property type="entry name" value="HELICASE_ATP_BIND_2"/>
    <property type="match status" value="1"/>
</dbReference>
<dbReference type="GO" id="GO:0016887">
    <property type="term" value="F:ATP hydrolysis activity"/>
    <property type="evidence" value="ECO:0007669"/>
    <property type="project" value="RHEA"/>
</dbReference>
<dbReference type="InterPro" id="IPR039000">
    <property type="entry name" value="DinG_proteobact"/>
</dbReference>
<dbReference type="PANTHER" id="PTHR11472">
    <property type="entry name" value="DNA REPAIR DEAD HELICASE RAD3/XP-D SUBFAMILY MEMBER"/>
    <property type="match status" value="1"/>
</dbReference>
<evidence type="ECO:0000256" key="1">
    <source>
        <dbReference type="ARBA" id="ARBA00022485"/>
    </source>
</evidence>
<keyword evidence="6 11" id="KW-0067">ATP-binding</keyword>
<dbReference type="RefSeq" id="WP_142082620.1">
    <property type="nucleotide sequence ID" value="NZ_VFPV01000002.1"/>
</dbReference>
<keyword evidence="5 11" id="KW-0347">Helicase</keyword>
<comment type="cofactor">
    <cofactor evidence="11">
        <name>[4Fe-4S] cluster</name>
        <dbReference type="ChEBI" id="CHEBI:49883"/>
    </cofactor>
    <text evidence="11">Binds 1 [4Fe-4S] cluster.</text>
</comment>
<evidence type="ECO:0000256" key="10">
    <source>
        <dbReference type="ARBA" id="ARBA00023235"/>
    </source>
</evidence>
<dbReference type="GO" id="GO:0043139">
    <property type="term" value="F:5'-3' DNA helicase activity"/>
    <property type="evidence" value="ECO:0007669"/>
    <property type="project" value="UniProtKB-UniRule"/>
</dbReference>
<feature type="region of interest" description="Disordered" evidence="12">
    <location>
        <begin position="359"/>
        <end position="389"/>
    </location>
</feature>
<dbReference type="EC" id="5.6.2.3" evidence="11"/>
<gene>
    <name evidence="11" type="primary">dinG</name>
    <name evidence="14" type="ORF">BDD18_1635</name>
</gene>
<keyword evidence="8 11" id="KW-0411">Iron-sulfur</keyword>
<feature type="binding site" evidence="11">
    <location>
        <position position="134"/>
    </location>
    <ligand>
        <name>[4Fe-4S] cluster</name>
        <dbReference type="ChEBI" id="CHEBI:49883"/>
    </ligand>
</feature>
<dbReference type="GO" id="GO:0006281">
    <property type="term" value="P:DNA repair"/>
    <property type="evidence" value="ECO:0007669"/>
    <property type="project" value="TreeGrafter"/>
</dbReference>
<feature type="binding site" evidence="11">
    <location>
        <position position="222"/>
    </location>
    <ligand>
        <name>[4Fe-4S] cluster</name>
        <dbReference type="ChEBI" id="CHEBI:49883"/>
    </ligand>
</feature>
<dbReference type="GO" id="GO:0046872">
    <property type="term" value="F:metal ion binding"/>
    <property type="evidence" value="ECO:0007669"/>
    <property type="project" value="UniProtKB-KW"/>
</dbReference>
<evidence type="ECO:0000256" key="8">
    <source>
        <dbReference type="ARBA" id="ARBA00023014"/>
    </source>
</evidence>